<accession>A0A327QW58</accession>
<dbReference type="OrthoDB" id="1522996at2"/>
<dbReference type="AlphaFoldDB" id="A0A327QW58"/>
<evidence type="ECO:0000256" key="1">
    <source>
        <dbReference type="ARBA" id="ARBA00008791"/>
    </source>
</evidence>
<dbReference type="Proteomes" id="UP000249547">
    <property type="component" value="Unassembled WGS sequence"/>
</dbReference>
<organism evidence="3 4">
    <name type="scientific">Chitinophaga skermanii</name>
    <dbReference type="NCBI Taxonomy" id="331697"/>
    <lineage>
        <taxon>Bacteria</taxon>
        <taxon>Pseudomonadati</taxon>
        <taxon>Bacteroidota</taxon>
        <taxon>Chitinophagia</taxon>
        <taxon>Chitinophagales</taxon>
        <taxon>Chitinophagaceae</taxon>
        <taxon>Chitinophaga</taxon>
    </lineage>
</organism>
<sequence length="290" mass="32430">MEQRPMNVLIGIDLSGMDSVLASYLGDLAQWMPLSKLVFLHNVKLSELPPSLKTPSKLTTILQKIKDHIQQTLTNSGVAHTQSQVIVTVEDYSEIAFTQQAKHHAIDLVLLGNKIDMEGSGGLSHKLVRMLHIPVLLVPETVEGRPMRIMEAVDFSKFTPSVVQWGEMIRGYNAQHQGFVCEPVYVSKMNYHFFPVFQGADVDVSVQKDAVEKKKRWQQQYPKLPALQVVEASETSVATALLQYAKQHRYDVIIMGVQGVTSLTTLFAGSVANEMLQKEVQVCLLFVKVK</sequence>
<keyword evidence="4" id="KW-1185">Reference proteome</keyword>
<dbReference type="Pfam" id="PF00582">
    <property type="entry name" value="Usp"/>
    <property type="match status" value="1"/>
</dbReference>
<dbReference type="RefSeq" id="WP_111596734.1">
    <property type="nucleotide sequence ID" value="NZ_QLLL01000002.1"/>
</dbReference>
<reference evidence="3 4" key="1">
    <citation type="submission" date="2018-06" db="EMBL/GenBank/DDBJ databases">
        <title>Genomic Encyclopedia of Archaeal and Bacterial Type Strains, Phase II (KMG-II): from individual species to whole genera.</title>
        <authorList>
            <person name="Goeker M."/>
        </authorList>
    </citation>
    <scope>NUCLEOTIDE SEQUENCE [LARGE SCALE GENOMIC DNA]</scope>
    <source>
        <strain evidence="3 4">DSM 23857</strain>
    </source>
</reference>
<gene>
    <name evidence="3" type="ORF">LX64_01253</name>
</gene>
<dbReference type="Gene3D" id="3.40.50.12370">
    <property type="match status" value="1"/>
</dbReference>
<comment type="caution">
    <text evidence="3">The sequence shown here is derived from an EMBL/GenBank/DDBJ whole genome shotgun (WGS) entry which is preliminary data.</text>
</comment>
<dbReference type="InterPro" id="IPR006016">
    <property type="entry name" value="UspA"/>
</dbReference>
<protein>
    <submittedName>
        <fullName evidence="3">Universal stress protein family protein</fullName>
    </submittedName>
</protein>
<dbReference type="EMBL" id="QLLL01000002">
    <property type="protein sequence ID" value="RAJ08600.1"/>
    <property type="molecule type" value="Genomic_DNA"/>
</dbReference>
<feature type="domain" description="UspA" evidence="2">
    <location>
        <begin position="148"/>
        <end position="277"/>
    </location>
</feature>
<evidence type="ECO:0000313" key="4">
    <source>
        <dbReference type="Proteomes" id="UP000249547"/>
    </source>
</evidence>
<dbReference type="CDD" id="cd00293">
    <property type="entry name" value="USP-like"/>
    <property type="match status" value="1"/>
</dbReference>
<comment type="similarity">
    <text evidence="1">Belongs to the universal stress protein A family.</text>
</comment>
<dbReference type="PANTHER" id="PTHR46268:SF25">
    <property type="entry name" value="USPA DOMAIN PROTEIN"/>
    <property type="match status" value="1"/>
</dbReference>
<name>A0A327QW58_9BACT</name>
<proteinExistence type="inferred from homology"/>
<evidence type="ECO:0000313" key="3">
    <source>
        <dbReference type="EMBL" id="RAJ08600.1"/>
    </source>
</evidence>
<dbReference type="PANTHER" id="PTHR46268">
    <property type="entry name" value="STRESS RESPONSE PROTEIN NHAX"/>
    <property type="match status" value="1"/>
</dbReference>
<evidence type="ECO:0000259" key="2">
    <source>
        <dbReference type="Pfam" id="PF00582"/>
    </source>
</evidence>
<dbReference type="SUPFAM" id="SSF52402">
    <property type="entry name" value="Adenine nucleotide alpha hydrolases-like"/>
    <property type="match status" value="2"/>
</dbReference>